<reference evidence="2" key="1">
    <citation type="submission" date="2023-06" db="EMBL/GenBank/DDBJ databases">
        <authorList>
            <consortium name="Lawrence Berkeley National Laboratory"/>
            <person name="Ahrendt S."/>
            <person name="Sahu N."/>
            <person name="Indic B."/>
            <person name="Wong-Bajracharya J."/>
            <person name="Merenyi Z."/>
            <person name="Ke H.-M."/>
            <person name="Monk M."/>
            <person name="Kocsube S."/>
            <person name="Drula E."/>
            <person name="Lipzen A."/>
            <person name="Balint B."/>
            <person name="Henrissat B."/>
            <person name="Andreopoulos B."/>
            <person name="Martin F.M."/>
            <person name="Harder C.B."/>
            <person name="Rigling D."/>
            <person name="Ford K.L."/>
            <person name="Foster G.D."/>
            <person name="Pangilinan J."/>
            <person name="Papanicolaou A."/>
            <person name="Barry K."/>
            <person name="LaButti K."/>
            <person name="Viragh M."/>
            <person name="Koriabine M."/>
            <person name="Yan M."/>
            <person name="Riley R."/>
            <person name="Champramary S."/>
            <person name="Plett K.L."/>
            <person name="Tsai I.J."/>
            <person name="Slot J."/>
            <person name="Sipos G."/>
            <person name="Plett J."/>
            <person name="Nagy L.G."/>
            <person name="Grigoriev I.V."/>
        </authorList>
    </citation>
    <scope>NUCLEOTIDE SEQUENCE</scope>
    <source>
        <strain evidence="2">HWK02</strain>
    </source>
</reference>
<protein>
    <submittedName>
        <fullName evidence="2">Uncharacterized protein</fullName>
    </submittedName>
</protein>
<sequence length="106" mass="12112">MQFQVFLVLLSALVASVTGVPTQFEEESIDSELCQRQRLVDDAAPKSIQFQHLRFIRIVWVSRENKEMKSISCLNFSNEFAVSVSRSQYSLNPYAILGIASVKNRR</sequence>
<evidence type="ECO:0000313" key="2">
    <source>
        <dbReference type="EMBL" id="KAK0492047.1"/>
    </source>
</evidence>
<evidence type="ECO:0000256" key="1">
    <source>
        <dbReference type="SAM" id="SignalP"/>
    </source>
</evidence>
<accession>A0AA39PWV7</accession>
<feature type="chain" id="PRO_5041297074" evidence="1">
    <location>
        <begin position="20"/>
        <end position="106"/>
    </location>
</feature>
<gene>
    <name evidence="2" type="ORF">EDD18DRAFT_518920</name>
</gene>
<keyword evidence="3" id="KW-1185">Reference proteome</keyword>
<feature type="signal peptide" evidence="1">
    <location>
        <begin position="1"/>
        <end position="19"/>
    </location>
</feature>
<dbReference type="EMBL" id="JAUEPU010000031">
    <property type="protein sequence ID" value="KAK0492047.1"/>
    <property type="molecule type" value="Genomic_DNA"/>
</dbReference>
<proteinExistence type="predicted"/>
<name>A0AA39PWV7_9AGAR</name>
<keyword evidence="1" id="KW-0732">Signal</keyword>
<comment type="caution">
    <text evidence="2">The sequence shown here is derived from an EMBL/GenBank/DDBJ whole genome shotgun (WGS) entry which is preliminary data.</text>
</comment>
<evidence type="ECO:0000313" key="3">
    <source>
        <dbReference type="Proteomes" id="UP001175228"/>
    </source>
</evidence>
<dbReference type="Proteomes" id="UP001175228">
    <property type="component" value="Unassembled WGS sequence"/>
</dbReference>
<organism evidence="2 3">
    <name type="scientific">Armillaria luteobubalina</name>
    <dbReference type="NCBI Taxonomy" id="153913"/>
    <lineage>
        <taxon>Eukaryota</taxon>
        <taxon>Fungi</taxon>
        <taxon>Dikarya</taxon>
        <taxon>Basidiomycota</taxon>
        <taxon>Agaricomycotina</taxon>
        <taxon>Agaricomycetes</taxon>
        <taxon>Agaricomycetidae</taxon>
        <taxon>Agaricales</taxon>
        <taxon>Marasmiineae</taxon>
        <taxon>Physalacriaceae</taxon>
        <taxon>Armillaria</taxon>
    </lineage>
</organism>
<dbReference type="AlphaFoldDB" id="A0AA39PWV7"/>